<accession>A0A1N6T4P0</accession>
<dbReference type="HAMAP" id="MF_00104">
    <property type="entry name" value="RNase_III"/>
    <property type="match status" value="1"/>
</dbReference>
<dbReference type="STRING" id="1077936.SAMN05421545_0117"/>
<keyword evidence="7 9" id="KW-0378">Hydrolase</keyword>
<comment type="function">
    <text evidence="9">Digests double-stranded RNA. Involved in the processing of primary rRNA transcript to yield the immediate precursors to the large and small rRNAs (23S and 16S). Processes some mRNAs, and tRNAs when they are encoded in the rRNA operon. Processes pre-crRNA and tracrRNA of type II CRISPR loci if present in the organism.</text>
</comment>
<dbReference type="GO" id="GO:0019843">
    <property type="term" value="F:rRNA binding"/>
    <property type="evidence" value="ECO:0007669"/>
    <property type="project" value="UniProtKB-KW"/>
</dbReference>
<dbReference type="GO" id="GO:0046872">
    <property type="term" value="F:metal ion binding"/>
    <property type="evidence" value="ECO:0007669"/>
    <property type="project" value="UniProtKB-KW"/>
</dbReference>
<dbReference type="GO" id="GO:0010468">
    <property type="term" value="P:regulation of gene expression"/>
    <property type="evidence" value="ECO:0007669"/>
    <property type="project" value="TreeGrafter"/>
</dbReference>
<evidence type="ECO:0000256" key="2">
    <source>
        <dbReference type="ARBA" id="ARBA00010183"/>
    </source>
</evidence>
<dbReference type="InterPro" id="IPR014720">
    <property type="entry name" value="dsRBD_dom"/>
</dbReference>
<keyword evidence="3 9" id="KW-0698">rRNA processing</keyword>
<dbReference type="CDD" id="cd00593">
    <property type="entry name" value="RIBOc"/>
    <property type="match status" value="1"/>
</dbReference>
<evidence type="ECO:0000256" key="7">
    <source>
        <dbReference type="ARBA" id="ARBA00022801"/>
    </source>
</evidence>
<dbReference type="GO" id="GO:0005737">
    <property type="term" value="C:cytoplasm"/>
    <property type="evidence" value="ECO:0007669"/>
    <property type="project" value="UniProtKB-SubCell"/>
</dbReference>
<dbReference type="PROSITE" id="PS50142">
    <property type="entry name" value="RNASE_3_2"/>
    <property type="match status" value="1"/>
</dbReference>
<dbReference type="SMART" id="SM00535">
    <property type="entry name" value="RIBOc"/>
    <property type="match status" value="1"/>
</dbReference>
<keyword evidence="9" id="KW-0963">Cytoplasm</keyword>
<dbReference type="GO" id="GO:0006364">
    <property type="term" value="P:rRNA processing"/>
    <property type="evidence" value="ECO:0007669"/>
    <property type="project" value="UniProtKB-UniRule"/>
</dbReference>
<feature type="active site" evidence="9">
    <location>
        <position position="69"/>
    </location>
</feature>
<evidence type="ECO:0000256" key="4">
    <source>
        <dbReference type="ARBA" id="ARBA00022664"/>
    </source>
</evidence>
<keyword evidence="6 9" id="KW-0255">Endonuclease</keyword>
<evidence type="ECO:0000256" key="5">
    <source>
        <dbReference type="ARBA" id="ARBA00022722"/>
    </source>
</evidence>
<evidence type="ECO:0000313" key="13">
    <source>
        <dbReference type="Proteomes" id="UP000185924"/>
    </source>
</evidence>
<organism evidence="12 13">
    <name type="scientific">Pontibacter lucknowensis</name>
    <dbReference type="NCBI Taxonomy" id="1077936"/>
    <lineage>
        <taxon>Bacteria</taxon>
        <taxon>Pseudomonadati</taxon>
        <taxon>Bacteroidota</taxon>
        <taxon>Cytophagia</taxon>
        <taxon>Cytophagales</taxon>
        <taxon>Hymenobacteraceae</taxon>
        <taxon>Pontibacter</taxon>
    </lineage>
</organism>
<protein>
    <recommendedName>
        <fullName evidence="9">Ribonuclease 3</fullName>
        <ecNumber evidence="9">3.1.26.3</ecNumber>
    </recommendedName>
    <alternativeName>
        <fullName evidence="9">Ribonuclease III</fullName>
        <shortName evidence="9">RNase III</shortName>
    </alternativeName>
</protein>
<dbReference type="GO" id="GO:0008033">
    <property type="term" value="P:tRNA processing"/>
    <property type="evidence" value="ECO:0007669"/>
    <property type="project" value="UniProtKB-KW"/>
</dbReference>
<dbReference type="Gene3D" id="3.30.160.20">
    <property type="match status" value="1"/>
</dbReference>
<dbReference type="InterPro" id="IPR000999">
    <property type="entry name" value="RNase_III_dom"/>
</dbReference>
<dbReference type="Pfam" id="PF14622">
    <property type="entry name" value="Ribonucleas_3_3"/>
    <property type="match status" value="1"/>
</dbReference>
<keyword evidence="9" id="KW-0819">tRNA processing</keyword>
<dbReference type="SMART" id="SM00358">
    <property type="entry name" value="DSRM"/>
    <property type="match status" value="1"/>
</dbReference>
<dbReference type="OrthoDB" id="9805026at2"/>
<dbReference type="PROSITE" id="PS00517">
    <property type="entry name" value="RNASE_3_1"/>
    <property type="match status" value="1"/>
</dbReference>
<feature type="binding site" evidence="9">
    <location>
        <position position="65"/>
    </location>
    <ligand>
        <name>Mg(2+)</name>
        <dbReference type="ChEBI" id="CHEBI:18420"/>
    </ligand>
</feature>
<dbReference type="EC" id="3.1.26.3" evidence="9"/>
<keyword evidence="8 9" id="KW-0694">RNA-binding</keyword>
<dbReference type="Proteomes" id="UP000185924">
    <property type="component" value="Unassembled WGS sequence"/>
</dbReference>
<dbReference type="NCBIfam" id="TIGR02191">
    <property type="entry name" value="RNaseIII"/>
    <property type="match status" value="1"/>
</dbReference>
<dbReference type="SUPFAM" id="SSF69065">
    <property type="entry name" value="RNase III domain-like"/>
    <property type="match status" value="1"/>
</dbReference>
<proteinExistence type="inferred from homology"/>
<comment type="subcellular location">
    <subcellularLocation>
        <location evidence="9">Cytoplasm</location>
    </subcellularLocation>
</comment>
<comment type="subunit">
    <text evidence="9">Homodimer.</text>
</comment>
<keyword evidence="4 9" id="KW-0507">mRNA processing</keyword>
<evidence type="ECO:0000256" key="3">
    <source>
        <dbReference type="ARBA" id="ARBA00022552"/>
    </source>
</evidence>
<evidence type="ECO:0000313" key="12">
    <source>
        <dbReference type="EMBL" id="SIQ48300.1"/>
    </source>
</evidence>
<evidence type="ECO:0000256" key="6">
    <source>
        <dbReference type="ARBA" id="ARBA00022759"/>
    </source>
</evidence>
<feature type="domain" description="RNase III" evidence="11">
    <location>
        <begin position="23"/>
        <end position="150"/>
    </location>
</feature>
<keyword evidence="9" id="KW-0699">rRNA-binding</keyword>
<feature type="binding site" evidence="9">
    <location>
        <position position="139"/>
    </location>
    <ligand>
        <name>Mg(2+)</name>
        <dbReference type="ChEBI" id="CHEBI:18420"/>
    </ligand>
</feature>
<dbReference type="Pfam" id="PF00035">
    <property type="entry name" value="dsrm"/>
    <property type="match status" value="1"/>
</dbReference>
<keyword evidence="13" id="KW-1185">Reference proteome</keyword>
<evidence type="ECO:0000256" key="1">
    <source>
        <dbReference type="ARBA" id="ARBA00000109"/>
    </source>
</evidence>
<dbReference type="GO" id="GO:0003725">
    <property type="term" value="F:double-stranded RNA binding"/>
    <property type="evidence" value="ECO:0007669"/>
    <property type="project" value="TreeGrafter"/>
</dbReference>
<comment type="catalytic activity">
    <reaction evidence="1 9">
        <text>Endonucleolytic cleavage to 5'-phosphomonoester.</text>
        <dbReference type="EC" id="3.1.26.3"/>
    </reaction>
</comment>
<evidence type="ECO:0000259" key="11">
    <source>
        <dbReference type="PROSITE" id="PS50142"/>
    </source>
</evidence>
<dbReference type="PANTHER" id="PTHR11207:SF0">
    <property type="entry name" value="RIBONUCLEASE 3"/>
    <property type="match status" value="1"/>
</dbReference>
<dbReference type="PANTHER" id="PTHR11207">
    <property type="entry name" value="RIBONUCLEASE III"/>
    <property type="match status" value="1"/>
</dbReference>
<sequence length="247" mass="27667">MFGPIKPVRRFYHSLFTKDRELVRAISGIIGSTPDNIRLYKLALTHTSFARQNLASKHDTNERLEFLGDAVLGTVVAELLFKKFPYEDEGFMTEMRSRIVNRESLNHIAIKIGLNLLVKVDTSGGQTSRHKSVHGNALEALVGAIYLDKGYSTTRQFILGKLIKPHVDLHKLVNTTSNFKSKLIEWAQSQNADIRFEIVNRKNQGNTTEFTCEIFLNDKPVAVGVGLSKKKADQAAAEKALEVLNIS</sequence>
<feature type="binding site" evidence="9">
    <location>
        <position position="136"/>
    </location>
    <ligand>
        <name>Mg(2+)</name>
        <dbReference type="ChEBI" id="CHEBI:18420"/>
    </ligand>
</feature>
<comment type="similarity">
    <text evidence="2">Belongs to the ribonuclease III family.</text>
</comment>
<evidence type="ECO:0000259" key="10">
    <source>
        <dbReference type="PROSITE" id="PS50137"/>
    </source>
</evidence>
<dbReference type="CDD" id="cd10845">
    <property type="entry name" value="DSRM_RNAse_III_family"/>
    <property type="match status" value="1"/>
</dbReference>
<dbReference type="GO" id="GO:0006397">
    <property type="term" value="P:mRNA processing"/>
    <property type="evidence" value="ECO:0007669"/>
    <property type="project" value="UniProtKB-UniRule"/>
</dbReference>
<keyword evidence="5 9" id="KW-0540">Nuclease</keyword>
<dbReference type="SUPFAM" id="SSF54768">
    <property type="entry name" value="dsRNA-binding domain-like"/>
    <property type="match status" value="1"/>
</dbReference>
<gene>
    <name evidence="9" type="primary">rnc</name>
    <name evidence="12" type="ORF">SAMN05421545_0117</name>
</gene>
<feature type="active site" evidence="9">
    <location>
        <position position="139"/>
    </location>
</feature>
<dbReference type="FunFam" id="1.10.1520.10:FF:000001">
    <property type="entry name" value="Ribonuclease 3"/>
    <property type="match status" value="1"/>
</dbReference>
<name>A0A1N6T4P0_9BACT</name>
<dbReference type="AlphaFoldDB" id="A0A1N6T4P0"/>
<dbReference type="InterPro" id="IPR036389">
    <property type="entry name" value="RNase_III_sf"/>
</dbReference>
<dbReference type="EMBL" id="FTNM01000001">
    <property type="protein sequence ID" value="SIQ48300.1"/>
    <property type="molecule type" value="Genomic_DNA"/>
</dbReference>
<dbReference type="InterPro" id="IPR011907">
    <property type="entry name" value="RNase_III"/>
</dbReference>
<dbReference type="GO" id="GO:0004525">
    <property type="term" value="F:ribonuclease III activity"/>
    <property type="evidence" value="ECO:0007669"/>
    <property type="project" value="UniProtKB-UniRule"/>
</dbReference>
<dbReference type="Gene3D" id="1.10.1520.10">
    <property type="entry name" value="Ribonuclease III domain"/>
    <property type="match status" value="1"/>
</dbReference>
<dbReference type="PROSITE" id="PS50137">
    <property type="entry name" value="DS_RBD"/>
    <property type="match status" value="1"/>
</dbReference>
<feature type="domain" description="DRBM" evidence="10">
    <location>
        <begin position="178"/>
        <end position="246"/>
    </location>
</feature>
<reference evidence="13" key="1">
    <citation type="submission" date="2017-01" db="EMBL/GenBank/DDBJ databases">
        <authorList>
            <person name="Varghese N."/>
            <person name="Submissions S."/>
        </authorList>
    </citation>
    <scope>NUCLEOTIDE SEQUENCE [LARGE SCALE GENOMIC DNA]</scope>
    <source>
        <strain evidence="13">DM9</strain>
    </source>
</reference>
<evidence type="ECO:0000256" key="9">
    <source>
        <dbReference type="HAMAP-Rule" id="MF_00104"/>
    </source>
</evidence>
<evidence type="ECO:0000256" key="8">
    <source>
        <dbReference type="ARBA" id="ARBA00022884"/>
    </source>
</evidence>
<comment type="cofactor">
    <cofactor evidence="9">
        <name>Mg(2+)</name>
        <dbReference type="ChEBI" id="CHEBI:18420"/>
    </cofactor>
</comment>
<keyword evidence="9" id="KW-0479">Metal-binding</keyword>
<keyword evidence="9" id="KW-0460">Magnesium</keyword>